<dbReference type="Proteomes" id="UP000308199">
    <property type="component" value="Unassembled WGS sequence"/>
</dbReference>
<sequence length="354" mass="37409">MQAPPPTSFIAASRHASALFSTAGTMGPQHRTSSSISTRKFPSALALDDRAQCGGSERPATPSLYYHAAGAAASLNTYTYTPTPTSDATSTPKATSMARAKCTGLLGMLVSFTPPALQKDVKKPARARAPASVLGRLVQLTFFLSLVLFLHALSGTGAGSNIPPDPKSLDPNLESKRTGAMGARSRAAYAAYAAFRRAQAAPAHLHVDPEGHFTYSFSSADAHPFPDIGTNAYWGRRPNMNDNANAGEKAEGVPEPTANTPSENSATVASPPWLTLIVDEAEKKNGIVGMNDADDSFPPIVPESVPKLELDGSSNALPIPLPSSPIFPEQDIAVPSGQRDISRIGRHRQQRVRM</sequence>
<evidence type="ECO:0000256" key="1">
    <source>
        <dbReference type="SAM" id="MobiDB-lite"/>
    </source>
</evidence>
<protein>
    <submittedName>
        <fullName evidence="2">Uncharacterized protein</fullName>
    </submittedName>
</protein>
<reference evidence="2 3" key="1">
    <citation type="submission" date="2019-02" db="EMBL/GenBank/DDBJ databases">
        <title>Genome sequencing of the rare red list fungi Phellinidium pouzarii.</title>
        <authorList>
            <person name="Buettner E."/>
            <person name="Kellner H."/>
        </authorList>
    </citation>
    <scope>NUCLEOTIDE SEQUENCE [LARGE SCALE GENOMIC DNA]</scope>
    <source>
        <strain evidence="2 3">DSM 108285</strain>
    </source>
</reference>
<comment type="caution">
    <text evidence="2">The sequence shown here is derived from an EMBL/GenBank/DDBJ whole genome shotgun (WGS) entry which is preliminary data.</text>
</comment>
<name>A0A4S4LC20_9AGAM</name>
<feature type="region of interest" description="Disordered" evidence="1">
    <location>
        <begin position="236"/>
        <end position="268"/>
    </location>
</feature>
<dbReference type="EMBL" id="SGPK01000154">
    <property type="protein sequence ID" value="THH07210.1"/>
    <property type="molecule type" value="Genomic_DNA"/>
</dbReference>
<keyword evidence="3" id="KW-1185">Reference proteome</keyword>
<dbReference type="AlphaFoldDB" id="A0A4S4LC20"/>
<gene>
    <name evidence="2" type="ORF">EW145_g3534</name>
</gene>
<feature type="compositionally biased region" description="Polar residues" evidence="1">
    <location>
        <begin position="257"/>
        <end position="268"/>
    </location>
</feature>
<evidence type="ECO:0000313" key="2">
    <source>
        <dbReference type="EMBL" id="THH07210.1"/>
    </source>
</evidence>
<feature type="region of interest" description="Disordered" evidence="1">
    <location>
        <begin position="335"/>
        <end position="354"/>
    </location>
</feature>
<evidence type="ECO:0000313" key="3">
    <source>
        <dbReference type="Proteomes" id="UP000308199"/>
    </source>
</evidence>
<accession>A0A4S4LC20</accession>
<proteinExistence type="predicted"/>
<feature type="region of interest" description="Disordered" evidence="1">
    <location>
        <begin position="159"/>
        <end position="179"/>
    </location>
</feature>
<feature type="compositionally biased region" description="Basic residues" evidence="1">
    <location>
        <begin position="344"/>
        <end position="354"/>
    </location>
</feature>
<organism evidence="2 3">
    <name type="scientific">Phellinidium pouzarii</name>
    <dbReference type="NCBI Taxonomy" id="167371"/>
    <lineage>
        <taxon>Eukaryota</taxon>
        <taxon>Fungi</taxon>
        <taxon>Dikarya</taxon>
        <taxon>Basidiomycota</taxon>
        <taxon>Agaricomycotina</taxon>
        <taxon>Agaricomycetes</taxon>
        <taxon>Hymenochaetales</taxon>
        <taxon>Hymenochaetaceae</taxon>
        <taxon>Phellinidium</taxon>
    </lineage>
</organism>